<accession>A0A2N9HIV8</accession>
<dbReference type="AlphaFoldDB" id="A0A2N9HIV8"/>
<organism evidence="1">
    <name type="scientific">Fagus sylvatica</name>
    <name type="common">Beechnut</name>
    <dbReference type="NCBI Taxonomy" id="28930"/>
    <lineage>
        <taxon>Eukaryota</taxon>
        <taxon>Viridiplantae</taxon>
        <taxon>Streptophyta</taxon>
        <taxon>Embryophyta</taxon>
        <taxon>Tracheophyta</taxon>
        <taxon>Spermatophyta</taxon>
        <taxon>Magnoliopsida</taxon>
        <taxon>eudicotyledons</taxon>
        <taxon>Gunneridae</taxon>
        <taxon>Pentapetalae</taxon>
        <taxon>rosids</taxon>
        <taxon>fabids</taxon>
        <taxon>Fagales</taxon>
        <taxon>Fagaceae</taxon>
        <taxon>Fagus</taxon>
    </lineage>
</organism>
<evidence type="ECO:0000313" key="1">
    <source>
        <dbReference type="EMBL" id="SPD11908.1"/>
    </source>
</evidence>
<protein>
    <submittedName>
        <fullName evidence="1">Uncharacterized protein</fullName>
    </submittedName>
</protein>
<dbReference type="EMBL" id="OIVN01003535">
    <property type="protein sequence ID" value="SPD11908.1"/>
    <property type="molecule type" value="Genomic_DNA"/>
</dbReference>
<proteinExistence type="predicted"/>
<name>A0A2N9HIV8_FAGSY</name>
<sequence>MVRSRSAGPKSPPPSTPPLTFRFLFPPSDLVLYGGDPLETLGDLRFHRHLSLRSARFCHSSARRDPLRQLMFGGHRNWRSLPAHSSLNPNFGVDFLKKLFLKSPSTPESHGTFCHGKIDSTVVHLAGIKAPDLLLLQTLRVVVVLELCRRMLYS</sequence>
<reference evidence="1" key="1">
    <citation type="submission" date="2018-02" db="EMBL/GenBank/DDBJ databases">
        <authorList>
            <person name="Cohen D.B."/>
            <person name="Kent A.D."/>
        </authorList>
    </citation>
    <scope>NUCLEOTIDE SEQUENCE</scope>
</reference>
<gene>
    <name evidence="1" type="ORF">FSB_LOCUS39790</name>
</gene>